<reference evidence="4 5" key="2">
    <citation type="submission" date="2018-03" db="EMBL/GenBank/DDBJ databases">
        <title>The ancient ancestry and fast evolution of plastids.</title>
        <authorList>
            <person name="Moore K.R."/>
            <person name="Magnabosco C."/>
            <person name="Momper L."/>
            <person name="Gold D.A."/>
            <person name="Bosak T."/>
            <person name="Fournier G.P."/>
        </authorList>
    </citation>
    <scope>NUCLEOTIDE SEQUENCE [LARGE SCALE GENOMIC DNA]</scope>
    <source>
        <strain evidence="4 5">CCALA 015</strain>
    </source>
</reference>
<dbReference type="Pfam" id="PF02604">
    <property type="entry name" value="PhdYeFM_antitox"/>
    <property type="match status" value="1"/>
</dbReference>
<evidence type="ECO:0000313" key="5">
    <source>
        <dbReference type="Proteomes" id="UP000238218"/>
    </source>
</evidence>
<dbReference type="Proteomes" id="UP000238218">
    <property type="component" value="Unassembled WGS sequence"/>
</dbReference>
<dbReference type="Pfam" id="PF01850">
    <property type="entry name" value="PIN"/>
    <property type="match status" value="1"/>
</dbReference>
<organism evidence="4 5">
    <name type="scientific">Aphanothece cf. minutissima CCALA 015</name>
    <dbReference type="NCBI Taxonomy" id="2107695"/>
    <lineage>
        <taxon>Bacteria</taxon>
        <taxon>Bacillati</taxon>
        <taxon>Cyanobacteriota</taxon>
        <taxon>Cyanophyceae</taxon>
        <taxon>Oscillatoriophycideae</taxon>
        <taxon>Chroococcales</taxon>
        <taxon>Aphanothecaceae</taxon>
        <taxon>Aphanothece</taxon>
    </lineage>
</organism>
<feature type="compositionally biased region" description="Basic residues" evidence="2">
    <location>
        <begin position="28"/>
        <end position="48"/>
    </location>
</feature>
<accession>A0ABX5F5I5</accession>
<feature type="region of interest" description="Disordered" evidence="2">
    <location>
        <begin position="1"/>
        <end position="99"/>
    </location>
</feature>
<feature type="domain" description="PIN" evidence="3">
    <location>
        <begin position="201"/>
        <end position="321"/>
    </location>
</feature>
<dbReference type="NCBIfam" id="TIGR01552">
    <property type="entry name" value="phd_fam"/>
    <property type="match status" value="1"/>
</dbReference>
<dbReference type="SUPFAM" id="SSF143120">
    <property type="entry name" value="YefM-like"/>
    <property type="match status" value="1"/>
</dbReference>
<proteinExistence type="inferred from homology"/>
<comment type="similarity">
    <text evidence="1">Belongs to the phD/YefM antitoxin family.</text>
</comment>
<dbReference type="SUPFAM" id="SSF88723">
    <property type="entry name" value="PIN domain-like"/>
    <property type="match status" value="1"/>
</dbReference>
<protein>
    <recommendedName>
        <fullName evidence="3">PIN domain-containing protein</fullName>
    </recommendedName>
</protein>
<keyword evidence="5" id="KW-1185">Reference proteome</keyword>
<dbReference type="Gene3D" id="3.40.1620.10">
    <property type="entry name" value="YefM-like domain"/>
    <property type="match status" value="1"/>
</dbReference>
<feature type="compositionally biased region" description="Basic residues" evidence="2">
    <location>
        <begin position="74"/>
        <end position="83"/>
    </location>
</feature>
<dbReference type="EMBL" id="PVWP01000008">
    <property type="protein sequence ID" value="PSB36682.1"/>
    <property type="molecule type" value="Genomic_DNA"/>
</dbReference>
<evidence type="ECO:0000313" key="4">
    <source>
        <dbReference type="EMBL" id="PSB36682.1"/>
    </source>
</evidence>
<dbReference type="InterPro" id="IPR029060">
    <property type="entry name" value="PIN-like_dom_sf"/>
</dbReference>
<name>A0ABX5F5I5_9CHRO</name>
<evidence type="ECO:0000256" key="1">
    <source>
        <dbReference type="ARBA" id="ARBA00009981"/>
    </source>
</evidence>
<dbReference type="InterPro" id="IPR006442">
    <property type="entry name" value="Antitoxin_Phd/YefM"/>
</dbReference>
<dbReference type="InterPro" id="IPR002716">
    <property type="entry name" value="PIN_dom"/>
</dbReference>
<evidence type="ECO:0000259" key="3">
    <source>
        <dbReference type="Pfam" id="PF01850"/>
    </source>
</evidence>
<comment type="caution">
    <text evidence="4">The sequence shown here is derived from an EMBL/GenBank/DDBJ whole genome shotgun (WGS) entry which is preliminary data.</text>
</comment>
<sequence>MVEGGRGAGRIEAVHRLRRPGAQNLPRRPARPAARKGKRRGYGRRRSGRCAEGARPQPCRWAWPLPGPGEGPKSRNRARRRGKDRGSRSPPNPSPVHCVQIPISAPRPMHTLGVLEARKRFPELLDRARDGEETLIARHGHAVAALVPLWRRHRAQRQALLALQGSGRDCWPDHRPPPAGSGGPIEPLDGGATLVLGSAVAIDATVLIPWLRGDASSRRHEPLIAAIAAGHWRGVLSMATLRTLVEGPLLQGDEALAARYEAVFSDPAAWTLVSLTPQVALAAARLQRPGSGPALGPDGALELASALHGGATAMISRDPRLLASLPVPARPPLP</sequence>
<dbReference type="InterPro" id="IPR036165">
    <property type="entry name" value="YefM-like_sf"/>
</dbReference>
<gene>
    <name evidence="4" type="ORF">C7B81_12130</name>
</gene>
<evidence type="ECO:0000256" key="2">
    <source>
        <dbReference type="SAM" id="MobiDB-lite"/>
    </source>
</evidence>
<reference evidence="4 5" key="1">
    <citation type="submission" date="2018-02" db="EMBL/GenBank/DDBJ databases">
        <authorList>
            <person name="Moore K."/>
            <person name="Momper L."/>
        </authorList>
    </citation>
    <scope>NUCLEOTIDE SEQUENCE [LARGE SCALE GENOMIC DNA]</scope>
    <source>
        <strain evidence="4 5">CCALA 015</strain>
    </source>
</reference>